<evidence type="ECO:0000256" key="2">
    <source>
        <dbReference type="ARBA" id="ARBA00022801"/>
    </source>
</evidence>
<proteinExistence type="inferred from homology"/>
<sequence length="335" mass="39480">MLKFSYTMLLLLIIATVQAQNTKTNIGINLTGYERYWEGKTLNYKDLITDIDEVHRNGINDIRLPVSFEYQFDKESRNRFLRDLRKIAKYIKKKNMTLIVCYFDHTINKETNFTNVNTIKSNWKLISHALKKYSDHVYYELVNEPNLYPDQWDAIVPEIVSEIRKEDENTKILIGATNYNSIYELSRKKPFPYKNIIYIFHFYEPFIFTHQGADWVGDQTKTINIPYPYNADKMPSMDNNAIGTPGEVNYNDYKDMANKTSLSHKIDIISKWAKLNNVEIWCTEFGAINTIAPEYRCAYFKDVTDIFKSYNIKCYLWEYNGNFGISDNDNILNCL</sequence>
<dbReference type="EC" id="3.2.1.-" evidence="10"/>
<keyword evidence="3" id="KW-0136">Cellulose degradation</keyword>
<dbReference type="GO" id="GO:0016798">
    <property type="term" value="F:hydrolase activity, acting on glycosyl bonds"/>
    <property type="evidence" value="ECO:0007669"/>
    <property type="project" value="UniProtKB-KW"/>
</dbReference>
<dbReference type="EMBL" id="JBHMEZ010000003">
    <property type="protein sequence ID" value="MFB9052432.1"/>
    <property type="molecule type" value="Genomic_DNA"/>
</dbReference>
<dbReference type="PANTHER" id="PTHR31297">
    <property type="entry name" value="GLUCAN ENDO-1,6-BETA-GLUCOSIDASE B"/>
    <property type="match status" value="1"/>
</dbReference>
<protein>
    <submittedName>
        <fullName evidence="10">Glycoside hydrolase family 5 protein</fullName>
        <ecNumber evidence="10">3.2.1.-</ecNumber>
    </submittedName>
</protein>
<evidence type="ECO:0000259" key="9">
    <source>
        <dbReference type="Pfam" id="PF00150"/>
    </source>
</evidence>
<keyword evidence="2 7" id="KW-0378">Hydrolase</keyword>
<evidence type="ECO:0000256" key="6">
    <source>
        <dbReference type="ARBA" id="ARBA00023326"/>
    </source>
</evidence>
<dbReference type="PROSITE" id="PS00659">
    <property type="entry name" value="GLYCOSYL_HYDROL_F5"/>
    <property type="match status" value="1"/>
</dbReference>
<dbReference type="Gene3D" id="3.20.20.80">
    <property type="entry name" value="Glycosidases"/>
    <property type="match status" value="1"/>
</dbReference>
<keyword evidence="11" id="KW-1185">Reference proteome</keyword>
<keyword evidence="6" id="KW-0624">Polysaccharide degradation</keyword>
<comment type="similarity">
    <text evidence="1 7">Belongs to the glycosyl hydrolase 5 (cellulase A) family.</text>
</comment>
<evidence type="ECO:0000256" key="8">
    <source>
        <dbReference type="SAM" id="SignalP"/>
    </source>
</evidence>
<dbReference type="InterPro" id="IPR017853">
    <property type="entry name" value="GH"/>
</dbReference>
<evidence type="ECO:0000256" key="7">
    <source>
        <dbReference type="RuleBase" id="RU361153"/>
    </source>
</evidence>
<feature type="domain" description="Glycoside hydrolase family 5" evidence="9">
    <location>
        <begin position="27"/>
        <end position="322"/>
    </location>
</feature>
<dbReference type="InterPro" id="IPR050386">
    <property type="entry name" value="Glycosyl_hydrolase_5"/>
</dbReference>
<organism evidence="10 11">
    <name type="scientific">Formosa undariae</name>
    <dbReference type="NCBI Taxonomy" id="1325436"/>
    <lineage>
        <taxon>Bacteria</taxon>
        <taxon>Pseudomonadati</taxon>
        <taxon>Bacteroidota</taxon>
        <taxon>Flavobacteriia</taxon>
        <taxon>Flavobacteriales</taxon>
        <taxon>Flavobacteriaceae</taxon>
        <taxon>Formosa</taxon>
    </lineage>
</organism>
<feature type="signal peptide" evidence="8">
    <location>
        <begin position="1"/>
        <end position="19"/>
    </location>
</feature>
<evidence type="ECO:0000313" key="10">
    <source>
        <dbReference type="EMBL" id="MFB9052432.1"/>
    </source>
</evidence>
<dbReference type="RefSeq" id="WP_382381617.1">
    <property type="nucleotide sequence ID" value="NZ_JBHMEZ010000003.1"/>
</dbReference>
<dbReference type="PANTHER" id="PTHR31297:SF41">
    <property type="entry name" value="ENDOGLUCANASE, PUTATIVE (AFU_ORTHOLOGUE AFUA_5G01830)-RELATED"/>
    <property type="match status" value="1"/>
</dbReference>
<gene>
    <name evidence="10" type="ORF">ACFFVB_05010</name>
</gene>
<dbReference type="InterPro" id="IPR018087">
    <property type="entry name" value="Glyco_hydro_5_CS"/>
</dbReference>
<reference evidence="10 11" key="1">
    <citation type="submission" date="2024-09" db="EMBL/GenBank/DDBJ databases">
        <authorList>
            <person name="Sun Q."/>
            <person name="Mori K."/>
        </authorList>
    </citation>
    <scope>NUCLEOTIDE SEQUENCE [LARGE SCALE GENOMIC DNA]</scope>
    <source>
        <strain evidence="10 11">CECT 8286</strain>
    </source>
</reference>
<dbReference type="SUPFAM" id="SSF51445">
    <property type="entry name" value="(Trans)glycosidases"/>
    <property type="match status" value="1"/>
</dbReference>
<feature type="chain" id="PRO_5046319166" evidence="8">
    <location>
        <begin position="20"/>
        <end position="335"/>
    </location>
</feature>
<keyword evidence="8" id="KW-0732">Signal</keyword>
<evidence type="ECO:0000313" key="11">
    <source>
        <dbReference type="Proteomes" id="UP001589605"/>
    </source>
</evidence>
<evidence type="ECO:0000256" key="3">
    <source>
        <dbReference type="ARBA" id="ARBA00023001"/>
    </source>
</evidence>
<dbReference type="Pfam" id="PF00150">
    <property type="entry name" value="Cellulase"/>
    <property type="match status" value="1"/>
</dbReference>
<evidence type="ECO:0000256" key="4">
    <source>
        <dbReference type="ARBA" id="ARBA00023277"/>
    </source>
</evidence>
<keyword evidence="4" id="KW-0119">Carbohydrate metabolism</keyword>
<evidence type="ECO:0000256" key="5">
    <source>
        <dbReference type="ARBA" id="ARBA00023295"/>
    </source>
</evidence>
<evidence type="ECO:0000256" key="1">
    <source>
        <dbReference type="ARBA" id="ARBA00005641"/>
    </source>
</evidence>
<accession>A0ABV5EZ21</accession>
<dbReference type="InterPro" id="IPR001547">
    <property type="entry name" value="Glyco_hydro_5"/>
</dbReference>
<keyword evidence="5 7" id="KW-0326">Glycosidase</keyword>
<comment type="caution">
    <text evidence="10">The sequence shown here is derived from an EMBL/GenBank/DDBJ whole genome shotgun (WGS) entry which is preliminary data.</text>
</comment>
<dbReference type="Proteomes" id="UP001589605">
    <property type="component" value="Unassembled WGS sequence"/>
</dbReference>
<name>A0ABV5EZ21_9FLAO</name>